<dbReference type="KEGG" id="slk:SLUN_38865"/>
<proteinExistence type="predicted"/>
<dbReference type="EMBL" id="CP026306">
    <property type="protein sequence ID" value="AVZ77993.1"/>
    <property type="molecule type" value="Genomic_DNA"/>
</dbReference>
<sequence>MHSPLRFIAWFTDPAADAGPDDVISRPVVGWRESDGAAMVLQATDGRVVPAAEQNGFVEIEQLPDEAPLGVVPGNGWRISKAGQGPVRESAHTPVAFVVYATHVVPVTSLPPGGDFQGAWRSSNWRLLPPGE</sequence>
<geneLocation type="plasmid" evidence="2">
    <name>pslun2</name>
</geneLocation>
<reference evidence="1 2" key="1">
    <citation type="submission" date="2018-01" db="EMBL/GenBank/DDBJ databases">
        <title>Complete genome sequence of Streptomyces lunaelactis MM109T, a Ferroverdin A producer isolated from cave moonmilk deposits.</title>
        <authorList>
            <person name="Naome A."/>
            <person name="Martinet L."/>
            <person name="Maciejewska M."/>
            <person name="Anderssen S."/>
            <person name="Adam D."/>
            <person name="Tenconi E."/>
            <person name="Deflandre B."/>
            <person name="Arguelles-Arias A."/>
            <person name="Calusinska M."/>
            <person name="Copieters W."/>
            <person name="Karim L."/>
            <person name="Hanikenne M."/>
            <person name="Baurain D."/>
            <person name="van Wezel G."/>
            <person name="Smargiasso N."/>
            <person name="de Pauw E."/>
            <person name="Delfosse P."/>
            <person name="Rigali S."/>
        </authorList>
    </citation>
    <scope>NUCLEOTIDE SEQUENCE [LARGE SCALE GENOMIC DNA]</scope>
    <source>
        <strain evidence="1 2">MM109</strain>
        <plasmid evidence="2">Plasmid pslun2</plasmid>
    </source>
</reference>
<dbReference type="RefSeq" id="WP_108155282.1">
    <property type="nucleotide sequence ID" value="NZ_CP026306.1"/>
</dbReference>
<gene>
    <name evidence="1" type="ORF">SLUN_38865</name>
</gene>
<keyword evidence="1" id="KW-0614">Plasmid</keyword>
<keyword evidence="2" id="KW-1185">Reference proteome</keyword>
<dbReference type="OrthoDB" id="4266063at2"/>
<name>A0A2R4TFW1_9ACTN</name>
<dbReference type="Proteomes" id="UP000244201">
    <property type="component" value="Plasmid pSLUN2"/>
</dbReference>
<evidence type="ECO:0000313" key="1">
    <source>
        <dbReference type="EMBL" id="AVZ77993.1"/>
    </source>
</evidence>
<protein>
    <submittedName>
        <fullName evidence="1">Uncharacterized protein</fullName>
    </submittedName>
</protein>
<dbReference type="GeneID" id="55661196"/>
<dbReference type="AlphaFoldDB" id="A0A2R4TFW1"/>
<organism evidence="1 2">
    <name type="scientific">Streptomyces lunaelactis</name>
    <dbReference type="NCBI Taxonomy" id="1535768"/>
    <lineage>
        <taxon>Bacteria</taxon>
        <taxon>Bacillati</taxon>
        <taxon>Actinomycetota</taxon>
        <taxon>Actinomycetes</taxon>
        <taxon>Kitasatosporales</taxon>
        <taxon>Streptomycetaceae</taxon>
        <taxon>Streptomyces</taxon>
    </lineage>
</organism>
<accession>A0A2R4TFW1</accession>
<evidence type="ECO:0000313" key="2">
    <source>
        <dbReference type="Proteomes" id="UP000244201"/>
    </source>
</evidence>